<protein>
    <submittedName>
        <fullName evidence="1">Uncharacterized protein</fullName>
    </submittedName>
</protein>
<name>A0AAQ4DJQ6_AMBAM</name>
<evidence type="ECO:0000313" key="2">
    <source>
        <dbReference type="Proteomes" id="UP001321473"/>
    </source>
</evidence>
<accession>A0AAQ4DJQ6</accession>
<dbReference type="Proteomes" id="UP001321473">
    <property type="component" value="Unassembled WGS sequence"/>
</dbReference>
<keyword evidence="2" id="KW-1185">Reference proteome</keyword>
<feature type="non-terminal residue" evidence="1">
    <location>
        <position position="120"/>
    </location>
</feature>
<comment type="caution">
    <text evidence="1">The sequence shown here is derived from an EMBL/GenBank/DDBJ whole genome shotgun (WGS) entry which is preliminary data.</text>
</comment>
<reference evidence="1 2" key="1">
    <citation type="journal article" date="2023" name="Arcadia Sci">
        <title>De novo assembly of a long-read Amblyomma americanum tick genome.</title>
        <authorList>
            <person name="Chou S."/>
            <person name="Poskanzer K.E."/>
            <person name="Rollins M."/>
            <person name="Thuy-Boun P.S."/>
        </authorList>
    </citation>
    <scope>NUCLEOTIDE SEQUENCE [LARGE SCALE GENOMIC DNA]</scope>
    <source>
        <strain evidence="1">F_SG_1</strain>
        <tissue evidence="1">Salivary glands</tissue>
    </source>
</reference>
<evidence type="ECO:0000313" key="1">
    <source>
        <dbReference type="EMBL" id="KAK8762696.1"/>
    </source>
</evidence>
<proteinExistence type="predicted"/>
<organism evidence="1 2">
    <name type="scientific">Amblyomma americanum</name>
    <name type="common">Lone star tick</name>
    <dbReference type="NCBI Taxonomy" id="6943"/>
    <lineage>
        <taxon>Eukaryota</taxon>
        <taxon>Metazoa</taxon>
        <taxon>Ecdysozoa</taxon>
        <taxon>Arthropoda</taxon>
        <taxon>Chelicerata</taxon>
        <taxon>Arachnida</taxon>
        <taxon>Acari</taxon>
        <taxon>Parasitiformes</taxon>
        <taxon>Ixodida</taxon>
        <taxon>Ixodoidea</taxon>
        <taxon>Ixodidae</taxon>
        <taxon>Amblyomminae</taxon>
        <taxon>Amblyomma</taxon>
    </lineage>
</organism>
<dbReference type="EMBL" id="JARKHS020029867">
    <property type="protein sequence ID" value="KAK8762696.1"/>
    <property type="molecule type" value="Genomic_DNA"/>
</dbReference>
<sequence>MDHIGNRAVHDVDCYFNYYDCADGRYDAGVFVDDVDDCGFDVQLNYHDVVHYHHDDYGDTNDRNYDHETNDQLFTDVGQDAFKNAIGSMQHQGVSHFGILNAYGIHTTSTKFADCLNALK</sequence>
<gene>
    <name evidence="1" type="ORF">V5799_026034</name>
</gene>
<dbReference type="AlphaFoldDB" id="A0AAQ4DJQ6"/>